<dbReference type="EnsemblPlants" id="Solyc10g062010.1.1">
    <property type="protein sequence ID" value="Solyc10g062010.1.1.1"/>
    <property type="gene ID" value="Solyc10g062010.1"/>
</dbReference>
<dbReference type="PaxDb" id="4081-Solyc10g062010.1.1"/>
<organism evidence="1">
    <name type="scientific">Solanum lycopersicum</name>
    <name type="common">Tomato</name>
    <name type="synonym">Lycopersicon esculentum</name>
    <dbReference type="NCBI Taxonomy" id="4081"/>
    <lineage>
        <taxon>Eukaryota</taxon>
        <taxon>Viridiplantae</taxon>
        <taxon>Streptophyta</taxon>
        <taxon>Embryophyta</taxon>
        <taxon>Tracheophyta</taxon>
        <taxon>Spermatophyta</taxon>
        <taxon>Magnoliopsida</taxon>
        <taxon>eudicotyledons</taxon>
        <taxon>Gunneridae</taxon>
        <taxon>Pentapetalae</taxon>
        <taxon>asterids</taxon>
        <taxon>lamiids</taxon>
        <taxon>Solanales</taxon>
        <taxon>Solanaceae</taxon>
        <taxon>Solanoideae</taxon>
        <taxon>Solaneae</taxon>
        <taxon>Solanum</taxon>
        <taxon>Solanum subgen. Lycopersicon</taxon>
    </lineage>
</organism>
<proteinExistence type="predicted"/>
<dbReference type="AlphaFoldDB" id="A0A3Q7IIT5"/>
<name>A0A3Q7IIT5_SOLLC</name>
<dbReference type="InParanoid" id="A0A3Q7IIT5"/>
<keyword evidence="2" id="KW-1185">Reference proteome</keyword>
<reference evidence="1" key="2">
    <citation type="submission" date="2019-01" db="UniProtKB">
        <authorList>
            <consortium name="EnsemblPlants"/>
        </authorList>
    </citation>
    <scope>IDENTIFICATION</scope>
    <source>
        <strain evidence="1">cv. Heinz 1706</strain>
    </source>
</reference>
<dbReference type="Proteomes" id="UP000004994">
    <property type="component" value="Chromosome 10"/>
</dbReference>
<evidence type="ECO:0000313" key="2">
    <source>
        <dbReference type="Proteomes" id="UP000004994"/>
    </source>
</evidence>
<protein>
    <submittedName>
        <fullName evidence="1">Uncharacterized protein</fullName>
    </submittedName>
</protein>
<accession>A0A3Q7IIT5</accession>
<sequence>MCPPFFECPTHFNGLLADQELSRCSRRLLSRRSACYPNFSVSWGPPIAIAISYSTSNRNHKGPPREAKVGLAVSPIELY</sequence>
<reference evidence="1" key="1">
    <citation type="journal article" date="2012" name="Nature">
        <title>The tomato genome sequence provides insights into fleshy fruit evolution.</title>
        <authorList>
            <consortium name="Tomato Genome Consortium"/>
        </authorList>
    </citation>
    <scope>NUCLEOTIDE SEQUENCE [LARGE SCALE GENOMIC DNA]</scope>
    <source>
        <strain evidence="1">cv. Heinz 1706</strain>
    </source>
</reference>
<dbReference type="Gramene" id="Solyc10g062010.1.1">
    <property type="protein sequence ID" value="Solyc10g062010.1.1.1"/>
    <property type="gene ID" value="Solyc10g062010.1"/>
</dbReference>
<evidence type="ECO:0000313" key="1">
    <source>
        <dbReference type="EnsemblPlants" id="Solyc10g062010.1.1.1"/>
    </source>
</evidence>